<name>A0AAV4A271_9GAST</name>
<dbReference type="Proteomes" id="UP000735302">
    <property type="component" value="Unassembled WGS sequence"/>
</dbReference>
<dbReference type="InterPro" id="IPR043519">
    <property type="entry name" value="NT_sf"/>
</dbReference>
<sequence length="626" mass="70874">MAQPISLSRKKKKSKQKTARLNLYSRVRGLLKETKSVEKGLQLITENFQLLPADFKKRDEIVRDLTEAFAPDYQGCPIHQFGSSINGFGMHGSDVDLFLDLNRPQISSKKTKIELRKLRKILTSQSQPGIFEEILLVGSRRCPIIKFTHKETGIECDLSLDNKLALRVSQLLQLYSSDLRVKQVVFALRVWAKLRRLAKVDEASGRSLLSSYALTFLALFYFMVCEPCPVIPAVCDLKKCIPGIKVEKIEKYECFVIPEGAELPPSENTKSSVELLQGFFKFYNQEISLDRDALILWDASRVPRNSLHQNSRYVNCEIGEMTMIDAFNLSNNVTANVNEKFCEHLASEMKQAAELSADWETKSSGPKVDASEGLAGLFRLIDLEADKKAKVRPVVGPMKGEQKNGEFHIILSITKATLNSGEFFEAARKKGLTPQQHWLYLAQVCTIKVLNEVFLAELHRVPSTSLNCDSTAVTNPALMTSSPSSASSTINSSTHSTVTTPAPHISLQCTCRCQVWEDRKERRTEMKKEFNLPLTYGDSLAFEKEVTQRLPKRQAGEPIVKFTCNLDEKASWNQRSQLLIKLCPSQSYLQKFKLFYKQFRSVIIQLNMFELNVTRIKNPYQISFAS</sequence>
<comment type="caution">
    <text evidence="3">The sequence shown here is derived from an EMBL/GenBank/DDBJ whole genome shotgun (WGS) entry which is preliminary data.</text>
</comment>
<dbReference type="GO" id="GO:1990817">
    <property type="term" value="F:poly(A) RNA polymerase activity"/>
    <property type="evidence" value="ECO:0007669"/>
    <property type="project" value="TreeGrafter"/>
</dbReference>
<organism evidence="3 4">
    <name type="scientific">Plakobranchus ocellatus</name>
    <dbReference type="NCBI Taxonomy" id="259542"/>
    <lineage>
        <taxon>Eukaryota</taxon>
        <taxon>Metazoa</taxon>
        <taxon>Spiralia</taxon>
        <taxon>Lophotrochozoa</taxon>
        <taxon>Mollusca</taxon>
        <taxon>Gastropoda</taxon>
        <taxon>Heterobranchia</taxon>
        <taxon>Euthyneura</taxon>
        <taxon>Panpulmonata</taxon>
        <taxon>Sacoglossa</taxon>
        <taxon>Placobranchoidea</taxon>
        <taxon>Plakobranchidae</taxon>
        <taxon>Plakobranchus</taxon>
    </lineage>
</organism>
<dbReference type="PANTHER" id="PTHR12271">
    <property type="entry name" value="POLY A POLYMERASE CID PAP -RELATED"/>
    <property type="match status" value="1"/>
</dbReference>
<dbReference type="InterPro" id="IPR054708">
    <property type="entry name" value="MTPAP-like_central"/>
</dbReference>
<evidence type="ECO:0000313" key="3">
    <source>
        <dbReference type="EMBL" id="GFO00314.1"/>
    </source>
</evidence>
<proteinExistence type="predicted"/>
<dbReference type="EMBL" id="BLXT01003068">
    <property type="protein sequence ID" value="GFO00314.1"/>
    <property type="molecule type" value="Genomic_DNA"/>
</dbReference>
<protein>
    <submittedName>
        <fullName evidence="3">Speckle targeted pip5k1a-regulated poly(A) polymerase</fullName>
    </submittedName>
</protein>
<feature type="domain" description="Poly(A) RNA polymerase mitochondrial-like central palm" evidence="2">
    <location>
        <begin position="39"/>
        <end position="176"/>
    </location>
</feature>
<dbReference type="Gene3D" id="1.10.1410.10">
    <property type="match status" value="1"/>
</dbReference>
<dbReference type="SUPFAM" id="SSF81631">
    <property type="entry name" value="PAP/OAS1 substrate-binding domain"/>
    <property type="match status" value="1"/>
</dbReference>
<evidence type="ECO:0000259" key="2">
    <source>
        <dbReference type="Pfam" id="PF22600"/>
    </source>
</evidence>
<gene>
    <name evidence="3" type="ORF">PoB_002681900</name>
</gene>
<feature type="region of interest" description="Disordered" evidence="1">
    <location>
        <begin position="479"/>
        <end position="499"/>
    </location>
</feature>
<dbReference type="AlphaFoldDB" id="A0AAV4A271"/>
<feature type="compositionally biased region" description="Low complexity" evidence="1">
    <location>
        <begin position="480"/>
        <end position="499"/>
    </location>
</feature>
<dbReference type="PANTHER" id="PTHR12271:SF127">
    <property type="entry name" value="SPECKLE TARGETED PIP5K1A-REGULATED POLY(A) POLYMERASE"/>
    <property type="match status" value="1"/>
</dbReference>
<reference evidence="3 4" key="1">
    <citation type="journal article" date="2021" name="Elife">
        <title>Chloroplast acquisition without the gene transfer in kleptoplastic sea slugs, Plakobranchus ocellatus.</title>
        <authorList>
            <person name="Maeda T."/>
            <person name="Takahashi S."/>
            <person name="Yoshida T."/>
            <person name="Shimamura S."/>
            <person name="Takaki Y."/>
            <person name="Nagai Y."/>
            <person name="Toyoda A."/>
            <person name="Suzuki Y."/>
            <person name="Arimoto A."/>
            <person name="Ishii H."/>
            <person name="Satoh N."/>
            <person name="Nishiyama T."/>
            <person name="Hasebe M."/>
            <person name="Maruyama T."/>
            <person name="Minagawa J."/>
            <person name="Obokata J."/>
            <person name="Shigenobu S."/>
        </authorList>
    </citation>
    <scope>NUCLEOTIDE SEQUENCE [LARGE SCALE GENOMIC DNA]</scope>
</reference>
<dbReference type="SUPFAM" id="SSF81301">
    <property type="entry name" value="Nucleotidyltransferase"/>
    <property type="match status" value="1"/>
</dbReference>
<dbReference type="CDD" id="cd05402">
    <property type="entry name" value="NT_PAP_TUTase"/>
    <property type="match status" value="1"/>
</dbReference>
<accession>A0AAV4A271</accession>
<evidence type="ECO:0000313" key="4">
    <source>
        <dbReference type="Proteomes" id="UP000735302"/>
    </source>
</evidence>
<dbReference type="GO" id="GO:0031123">
    <property type="term" value="P:RNA 3'-end processing"/>
    <property type="evidence" value="ECO:0007669"/>
    <property type="project" value="TreeGrafter"/>
</dbReference>
<dbReference type="Gene3D" id="3.30.460.10">
    <property type="entry name" value="Beta Polymerase, domain 2"/>
    <property type="match status" value="1"/>
</dbReference>
<evidence type="ECO:0000256" key="1">
    <source>
        <dbReference type="SAM" id="MobiDB-lite"/>
    </source>
</evidence>
<keyword evidence="4" id="KW-1185">Reference proteome</keyword>
<dbReference type="Pfam" id="PF22600">
    <property type="entry name" value="MTPAP-like_central"/>
    <property type="match status" value="1"/>
</dbReference>